<dbReference type="AlphaFoldDB" id="Q67TN6"/>
<dbReference type="Proteomes" id="UP000000763">
    <property type="component" value="Chromosome 9"/>
</dbReference>
<reference evidence="2" key="1">
    <citation type="submission" date="2002-07" db="EMBL/GenBank/DDBJ databases">
        <title>Oryza sativa nipponbare(GA3) genomic DNA, chromosome 9, PAC clone:P0638A12.</title>
        <authorList>
            <person name="Sasaki T."/>
            <person name="Matsumoto T."/>
            <person name="Hattori M."/>
            <person name="Sakaki Y."/>
            <person name="Katayose Y."/>
        </authorList>
    </citation>
    <scope>NUCLEOTIDE SEQUENCE</scope>
</reference>
<reference evidence="4" key="4">
    <citation type="journal article" date="2008" name="Nucleic Acids Res.">
        <title>The rice annotation project database (RAP-DB): 2008 update.</title>
        <authorList>
            <consortium name="The rice annotation project (RAP)"/>
        </authorList>
    </citation>
    <scope>GENOME REANNOTATION</scope>
    <source>
        <strain evidence="4">cv. Nipponbare</strain>
    </source>
</reference>
<feature type="compositionally biased region" description="Basic residues" evidence="1">
    <location>
        <begin position="90"/>
        <end position="100"/>
    </location>
</feature>
<accession>Q67TN6</accession>
<dbReference type="EMBL" id="AP006176">
    <property type="protein sequence ID" value="BAD38485.1"/>
    <property type="molecule type" value="Genomic_DNA"/>
</dbReference>
<evidence type="ECO:0000313" key="3">
    <source>
        <dbReference type="EMBL" id="BAD38485.1"/>
    </source>
</evidence>
<reference evidence="3" key="2">
    <citation type="submission" date="2003-01" db="EMBL/GenBank/DDBJ databases">
        <title>Oryza sativa nipponbare(GA3) genomic DNA, chromosome 9, PAC clone:P0681H07.</title>
        <authorList>
            <person name="Sasaki T."/>
            <person name="Matsumoto T."/>
            <person name="Katayose Y."/>
        </authorList>
    </citation>
    <scope>NUCLEOTIDE SEQUENCE</scope>
</reference>
<organism evidence="3 4">
    <name type="scientific">Oryza sativa subsp. japonica</name>
    <name type="common">Rice</name>
    <dbReference type="NCBI Taxonomy" id="39947"/>
    <lineage>
        <taxon>Eukaryota</taxon>
        <taxon>Viridiplantae</taxon>
        <taxon>Streptophyta</taxon>
        <taxon>Embryophyta</taxon>
        <taxon>Tracheophyta</taxon>
        <taxon>Spermatophyta</taxon>
        <taxon>Magnoliopsida</taxon>
        <taxon>Liliopsida</taxon>
        <taxon>Poales</taxon>
        <taxon>Poaceae</taxon>
        <taxon>BOP clade</taxon>
        <taxon>Oryzoideae</taxon>
        <taxon>Oryzeae</taxon>
        <taxon>Oryzinae</taxon>
        <taxon>Oryza</taxon>
        <taxon>Oryza sativa</taxon>
    </lineage>
</organism>
<feature type="region of interest" description="Disordered" evidence="1">
    <location>
        <begin position="31"/>
        <end position="63"/>
    </location>
</feature>
<gene>
    <name evidence="2" type="ORF">P0638A12.30</name>
    <name evidence="3" type="ORF">P0681H07.10</name>
</gene>
<evidence type="ECO:0000313" key="2">
    <source>
        <dbReference type="EMBL" id="BAD38260.1"/>
    </source>
</evidence>
<reference evidence="4" key="3">
    <citation type="journal article" date="2005" name="Nature">
        <title>The map-based sequence of the rice genome.</title>
        <authorList>
            <consortium name="International rice genome sequencing project (IRGSP)"/>
            <person name="Matsumoto T."/>
            <person name="Wu J."/>
            <person name="Kanamori H."/>
            <person name="Katayose Y."/>
            <person name="Fujisawa M."/>
            <person name="Namiki N."/>
            <person name="Mizuno H."/>
            <person name="Yamamoto K."/>
            <person name="Antonio B.A."/>
            <person name="Baba T."/>
            <person name="Sakata K."/>
            <person name="Nagamura Y."/>
            <person name="Aoki H."/>
            <person name="Arikawa K."/>
            <person name="Arita K."/>
            <person name="Bito T."/>
            <person name="Chiden Y."/>
            <person name="Fujitsuka N."/>
            <person name="Fukunaka R."/>
            <person name="Hamada M."/>
            <person name="Harada C."/>
            <person name="Hayashi A."/>
            <person name="Hijishita S."/>
            <person name="Honda M."/>
            <person name="Hosokawa S."/>
            <person name="Ichikawa Y."/>
            <person name="Idonuma A."/>
            <person name="Iijima M."/>
            <person name="Ikeda M."/>
            <person name="Ikeno M."/>
            <person name="Ito K."/>
            <person name="Ito S."/>
            <person name="Ito T."/>
            <person name="Ito Y."/>
            <person name="Ito Y."/>
            <person name="Iwabuchi A."/>
            <person name="Kamiya K."/>
            <person name="Karasawa W."/>
            <person name="Kurita K."/>
            <person name="Katagiri S."/>
            <person name="Kikuta A."/>
            <person name="Kobayashi H."/>
            <person name="Kobayashi N."/>
            <person name="Machita K."/>
            <person name="Maehara T."/>
            <person name="Masukawa M."/>
            <person name="Mizubayashi T."/>
            <person name="Mukai Y."/>
            <person name="Nagasaki H."/>
            <person name="Nagata Y."/>
            <person name="Naito S."/>
            <person name="Nakashima M."/>
            <person name="Nakama Y."/>
            <person name="Nakamichi Y."/>
            <person name="Nakamura M."/>
            <person name="Meguro A."/>
            <person name="Negishi M."/>
            <person name="Ohta I."/>
            <person name="Ohta T."/>
            <person name="Okamoto M."/>
            <person name="Ono N."/>
            <person name="Saji S."/>
            <person name="Sakaguchi M."/>
            <person name="Sakai K."/>
            <person name="Shibata M."/>
            <person name="Shimokawa T."/>
            <person name="Song J."/>
            <person name="Takazaki Y."/>
            <person name="Terasawa K."/>
            <person name="Tsugane M."/>
            <person name="Tsuji K."/>
            <person name="Ueda S."/>
            <person name="Waki K."/>
            <person name="Yamagata H."/>
            <person name="Yamamoto M."/>
            <person name="Yamamoto S."/>
            <person name="Yamane H."/>
            <person name="Yoshiki S."/>
            <person name="Yoshihara R."/>
            <person name="Yukawa K."/>
            <person name="Zhong H."/>
            <person name="Yano M."/>
            <person name="Yuan Q."/>
            <person name="Ouyang S."/>
            <person name="Liu J."/>
            <person name="Jones K.M."/>
            <person name="Gansberger K."/>
            <person name="Moffat K."/>
            <person name="Hill J."/>
            <person name="Bera J."/>
            <person name="Fadrosh D."/>
            <person name="Jin S."/>
            <person name="Johri S."/>
            <person name="Kim M."/>
            <person name="Overton L."/>
            <person name="Reardon M."/>
            <person name="Tsitrin T."/>
            <person name="Vuong H."/>
            <person name="Weaver B."/>
            <person name="Ciecko A."/>
            <person name="Tallon L."/>
            <person name="Jackson J."/>
            <person name="Pai G."/>
            <person name="Aken S.V."/>
            <person name="Utterback T."/>
            <person name="Reidmuller S."/>
            <person name="Feldblyum T."/>
            <person name="Hsiao J."/>
            <person name="Zismann V."/>
            <person name="Iobst S."/>
            <person name="de Vazeille A.R."/>
            <person name="Buell C.R."/>
            <person name="Ying K."/>
            <person name="Li Y."/>
            <person name="Lu T."/>
            <person name="Huang Y."/>
            <person name="Zhao Q."/>
            <person name="Feng Q."/>
            <person name="Zhang L."/>
            <person name="Zhu J."/>
            <person name="Weng Q."/>
            <person name="Mu J."/>
            <person name="Lu Y."/>
            <person name="Fan D."/>
            <person name="Liu Y."/>
            <person name="Guan J."/>
            <person name="Zhang Y."/>
            <person name="Yu S."/>
            <person name="Liu X."/>
            <person name="Zhang Y."/>
            <person name="Hong G."/>
            <person name="Han B."/>
            <person name="Choisne N."/>
            <person name="Demange N."/>
            <person name="Orjeda G."/>
            <person name="Samain S."/>
            <person name="Cattolico L."/>
            <person name="Pelletier E."/>
            <person name="Couloux A."/>
            <person name="Segurens B."/>
            <person name="Wincker P."/>
            <person name="D'Hont A."/>
            <person name="Scarpelli C."/>
            <person name="Weissenbach J."/>
            <person name="Salanoubat M."/>
            <person name="Quetier F."/>
            <person name="Yu Y."/>
            <person name="Kim H.R."/>
            <person name="Rambo T."/>
            <person name="Currie J."/>
            <person name="Collura K."/>
            <person name="Luo M."/>
            <person name="Yang T."/>
            <person name="Ammiraju J.S.S."/>
            <person name="Engler F."/>
            <person name="Soderlund C."/>
            <person name="Wing R.A."/>
            <person name="Palmer L.E."/>
            <person name="de la Bastide M."/>
            <person name="Spiegel L."/>
            <person name="Nascimento L."/>
            <person name="Zutavern T."/>
            <person name="O'Shaughnessy A."/>
            <person name="Dike S."/>
            <person name="Dedhia N."/>
            <person name="Preston R."/>
            <person name="Balija V."/>
            <person name="McCombie W.R."/>
            <person name="Chow T."/>
            <person name="Chen H."/>
            <person name="Chung M."/>
            <person name="Chen C."/>
            <person name="Shaw J."/>
            <person name="Wu H."/>
            <person name="Hsiao K."/>
            <person name="Chao Y."/>
            <person name="Chu M."/>
            <person name="Cheng C."/>
            <person name="Hour A."/>
            <person name="Lee P."/>
            <person name="Lin S."/>
            <person name="Lin Y."/>
            <person name="Liou J."/>
            <person name="Liu S."/>
            <person name="Hsing Y."/>
            <person name="Raghuvanshi S."/>
            <person name="Mohanty A."/>
            <person name="Bharti A.K."/>
            <person name="Gaur A."/>
            <person name="Gupta V."/>
            <person name="Kumar D."/>
            <person name="Ravi V."/>
            <person name="Vij S."/>
            <person name="Kapur A."/>
            <person name="Khurana P."/>
            <person name="Khurana P."/>
            <person name="Khurana J.P."/>
            <person name="Tyagi A.K."/>
            <person name="Gaikwad K."/>
            <person name="Singh A."/>
            <person name="Dalal V."/>
            <person name="Srivastava S."/>
            <person name="Dixit A."/>
            <person name="Pal A.K."/>
            <person name="Ghazi I.A."/>
            <person name="Yadav M."/>
            <person name="Pandit A."/>
            <person name="Bhargava A."/>
            <person name="Sureshbabu K."/>
            <person name="Batra K."/>
            <person name="Sharma T.R."/>
            <person name="Mohapatra T."/>
            <person name="Singh N.K."/>
            <person name="Messing J."/>
            <person name="Nelson A.B."/>
            <person name="Fuks G."/>
            <person name="Kavchok S."/>
            <person name="Keizer G."/>
            <person name="Linton E."/>
            <person name="Llaca V."/>
            <person name="Song R."/>
            <person name="Tanyolac B."/>
            <person name="Young S."/>
            <person name="Ho-Il K."/>
            <person name="Hahn J.H."/>
            <person name="Sangsakoo G."/>
            <person name="Vanavichit A."/>
            <person name="de Mattos Luiz.A.T."/>
            <person name="Zimmer P.D."/>
            <person name="Malone G."/>
            <person name="Dellagostin O."/>
            <person name="de Oliveira A.C."/>
            <person name="Bevan M."/>
            <person name="Bancroft I."/>
            <person name="Minx P."/>
            <person name="Cordum H."/>
            <person name="Wilson R."/>
            <person name="Cheng Z."/>
            <person name="Jin W."/>
            <person name="Jiang J."/>
            <person name="Leong S.A."/>
            <person name="Iwama H."/>
            <person name="Gojobori T."/>
            <person name="Itoh T."/>
            <person name="Niimura Y."/>
            <person name="Fujii Y."/>
            <person name="Habara T."/>
            <person name="Sakai H."/>
            <person name="Sato Y."/>
            <person name="Wilson G."/>
            <person name="Kumar K."/>
            <person name="McCouch S."/>
            <person name="Juretic N."/>
            <person name="Hoen D."/>
            <person name="Wright S."/>
            <person name="Bruskiewich R."/>
            <person name="Bureau T."/>
            <person name="Miyao A."/>
            <person name="Hirochika H."/>
            <person name="Nishikawa T."/>
            <person name="Kadowaki K."/>
            <person name="Sugiura M."/>
            <person name="Burr B."/>
            <person name="Sasaki T."/>
        </authorList>
    </citation>
    <scope>NUCLEOTIDE SEQUENCE [LARGE SCALE GENOMIC DNA]</scope>
    <source>
        <strain evidence="4">cv. Nipponbare</strain>
    </source>
</reference>
<feature type="compositionally biased region" description="Basic residues" evidence="1">
    <location>
        <begin position="161"/>
        <end position="171"/>
    </location>
</feature>
<evidence type="ECO:0000256" key="1">
    <source>
        <dbReference type="SAM" id="MobiDB-lite"/>
    </source>
</evidence>
<sequence length="234" mass="25423">MHTHIYPLTPTCTHVRVRRTADDELRSWTTKEGPATRFGRGRRPASAVDDERPTTKFGRGRRPAEDVVRPRTSLFMDDDRPIKPFGRERRGGRRRWRGRRPAPVEGWSTAVEGPAAAVCAVEGLAAVEGPPAATRAVEEPVAVAETGGGGGAGSGGAGARWRGRRRRRQRARQWSATAEDVGLGGGRRRSAAAEDDVRRAKVAGGRCRRTAEACSGEKFQQPDGAKISRVPAWT</sequence>
<feature type="compositionally biased region" description="Basic and acidic residues" evidence="1">
    <location>
        <begin position="77"/>
        <end position="89"/>
    </location>
</feature>
<feature type="region of interest" description="Disordered" evidence="1">
    <location>
        <begin position="76"/>
        <end position="101"/>
    </location>
</feature>
<dbReference type="EMBL" id="AP005592">
    <property type="protein sequence ID" value="BAD38260.1"/>
    <property type="molecule type" value="Genomic_DNA"/>
</dbReference>
<proteinExistence type="predicted"/>
<evidence type="ECO:0000313" key="4">
    <source>
        <dbReference type="Proteomes" id="UP000000763"/>
    </source>
</evidence>
<feature type="region of interest" description="Disordered" evidence="1">
    <location>
        <begin position="144"/>
        <end position="234"/>
    </location>
</feature>
<feature type="compositionally biased region" description="Gly residues" evidence="1">
    <location>
        <begin position="146"/>
        <end position="158"/>
    </location>
</feature>
<name>Q67TN6_ORYSJ</name>
<protein>
    <submittedName>
        <fullName evidence="3">Uncharacterized protein</fullName>
    </submittedName>
</protein>